<accession>A0A8T1P161</accession>
<organism evidence="2 3">
    <name type="scientific">Carya illinoinensis</name>
    <name type="common">Pecan</name>
    <dbReference type="NCBI Taxonomy" id="32201"/>
    <lineage>
        <taxon>Eukaryota</taxon>
        <taxon>Viridiplantae</taxon>
        <taxon>Streptophyta</taxon>
        <taxon>Embryophyta</taxon>
        <taxon>Tracheophyta</taxon>
        <taxon>Spermatophyta</taxon>
        <taxon>Magnoliopsida</taxon>
        <taxon>eudicotyledons</taxon>
        <taxon>Gunneridae</taxon>
        <taxon>Pentapetalae</taxon>
        <taxon>rosids</taxon>
        <taxon>fabids</taxon>
        <taxon>Fagales</taxon>
        <taxon>Juglandaceae</taxon>
        <taxon>Carya</taxon>
    </lineage>
</organism>
<evidence type="ECO:0000313" key="2">
    <source>
        <dbReference type="EMBL" id="KAG6636435.1"/>
    </source>
</evidence>
<sequence length="101" mass="11399">MTVLVSLALLMLVWLWMMLRIIKWIIVQFPAGASGGGNGFSRMRNGFVSGIFRATDHHHHHHLFHVLVLISICCVLFSPAFCFLLCLLPFPFPFSNGGFHC</sequence>
<keyword evidence="3" id="KW-1185">Reference proteome</keyword>
<proteinExistence type="predicted"/>
<evidence type="ECO:0000313" key="3">
    <source>
        <dbReference type="Proteomes" id="UP000811609"/>
    </source>
</evidence>
<dbReference type="AlphaFoldDB" id="A0A8T1P161"/>
<dbReference type="EMBL" id="CM031819">
    <property type="protein sequence ID" value="KAG6636435.1"/>
    <property type="molecule type" value="Genomic_DNA"/>
</dbReference>
<feature type="transmembrane region" description="Helical" evidence="1">
    <location>
        <begin position="6"/>
        <end position="26"/>
    </location>
</feature>
<gene>
    <name evidence="2" type="ORF">CIPAW_11G111300</name>
</gene>
<comment type="caution">
    <text evidence="2">The sequence shown here is derived from an EMBL/GenBank/DDBJ whole genome shotgun (WGS) entry which is preliminary data.</text>
</comment>
<keyword evidence="1" id="KW-0472">Membrane</keyword>
<evidence type="ECO:0000256" key="1">
    <source>
        <dbReference type="SAM" id="Phobius"/>
    </source>
</evidence>
<keyword evidence="1" id="KW-0812">Transmembrane</keyword>
<reference evidence="2" key="1">
    <citation type="submission" date="2020-12" db="EMBL/GenBank/DDBJ databases">
        <title>WGS assembly of Carya illinoinensis cv. Pawnee.</title>
        <authorList>
            <person name="Platts A."/>
            <person name="Shu S."/>
            <person name="Wright S."/>
            <person name="Barry K."/>
            <person name="Edger P."/>
            <person name="Pires J.C."/>
            <person name="Schmutz J."/>
        </authorList>
    </citation>
    <scope>NUCLEOTIDE SEQUENCE</scope>
    <source>
        <tissue evidence="2">Leaf</tissue>
    </source>
</reference>
<protein>
    <submittedName>
        <fullName evidence="2">Uncharacterized protein</fullName>
    </submittedName>
</protein>
<keyword evidence="1" id="KW-1133">Transmembrane helix</keyword>
<dbReference type="Proteomes" id="UP000811609">
    <property type="component" value="Chromosome 11"/>
</dbReference>
<name>A0A8T1P161_CARIL</name>
<feature type="transmembrane region" description="Helical" evidence="1">
    <location>
        <begin position="63"/>
        <end position="90"/>
    </location>
</feature>